<feature type="disulfide bond" evidence="12">
    <location>
        <begin position="517"/>
        <end position="531"/>
    </location>
</feature>
<proteinExistence type="predicted"/>
<keyword evidence="10" id="KW-0325">Glycoprotein</keyword>
<feature type="disulfide bond" evidence="12">
    <location>
        <begin position="1171"/>
        <end position="1180"/>
    </location>
</feature>
<feature type="disulfide bond" evidence="12">
    <location>
        <begin position="818"/>
        <end position="827"/>
    </location>
</feature>
<dbReference type="FunFam" id="2.10.25.10:FF:000065">
    <property type="entry name" value="Laminin subunit beta 1"/>
    <property type="match status" value="1"/>
</dbReference>
<dbReference type="FunFam" id="2.10.25.10:FF:000090">
    <property type="entry name" value="laminin subunit alpha"/>
    <property type="match status" value="1"/>
</dbReference>
<evidence type="ECO:0000256" key="1">
    <source>
        <dbReference type="ARBA" id="ARBA00004302"/>
    </source>
</evidence>
<reference evidence="20" key="1">
    <citation type="submission" date="2018-01" db="EMBL/GenBank/DDBJ databases">
        <authorList>
            <person name="Alioto T."/>
            <person name="Alioto T."/>
        </authorList>
    </citation>
    <scope>NUCLEOTIDE SEQUENCE [LARGE SCALE GENOMIC DNA]</scope>
</reference>
<feature type="domain" description="Laminin EGF-like" evidence="16">
    <location>
        <begin position="999"/>
        <end position="1050"/>
    </location>
</feature>
<dbReference type="SMART" id="SM00180">
    <property type="entry name" value="EGF_Lam"/>
    <property type="match status" value="13"/>
</dbReference>
<feature type="region of interest" description="Disordered" evidence="14">
    <location>
        <begin position="1778"/>
        <end position="1797"/>
    </location>
</feature>
<feature type="domain" description="Laminin EGF-like" evidence="16">
    <location>
        <begin position="360"/>
        <end position="422"/>
    </location>
</feature>
<evidence type="ECO:0000259" key="17">
    <source>
        <dbReference type="PROSITE" id="PS51116"/>
    </source>
</evidence>
<dbReference type="PANTHER" id="PTHR10574:SF375">
    <property type="entry name" value="LAMININ SUBUNIT BETA-1"/>
    <property type="match status" value="1"/>
</dbReference>
<keyword evidence="5" id="KW-0677">Repeat</keyword>
<keyword evidence="8 13" id="KW-0175">Coiled coil</keyword>
<dbReference type="FunFam" id="2.10.25.10:FF:000101">
    <property type="entry name" value="Laminin subunit beta 1"/>
    <property type="match status" value="1"/>
</dbReference>
<dbReference type="OrthoDB" id="5985440at2759"/>
<feature type="domain" description="Laminin N-terminal" evidence="18">
    <location>
        <begin position="56"/>
        <end position="293"/>
    </location>
</feature>
<feature type="domain" description="Laminin EGF-like" evidence="16">
    <location>
        <begin position="1150"/>
        <end position="1196"/>
    </location>
</feature>
<feature type="disulfide bond" evidence="12">
    <location>
        <begin position="453"/>
        <end position="462"/>
    </location>
</feature>
<dbReference type="InterPro" id="IPR002049">
    <property type="entry name" value="LE_dom"/>
</dbReference>
<dbReference type="GO" id="GO:0016477">
    <property type="term" value="P:cell migration"/>
    <property type="evidence" value="ECO:0007669"/>
    <property type="project" value="TreeGrafter"/>
</dbReference>
<feature type="signal peptide" evidence="15">
    <location>
        <begin position="1"/>
        <end position="30"/>
    </location>
</feature>
<feature type="domain" description="Laminin EGF-like" evidence="16">
    <location>
        <begin position="1051"/>
        <end position="1101"/>
    </location>
</feature>
<dbReference type="PROSITE" id="PS01248">
    <property type="entry name" value="EGF_LAM_1"/>
    <property type="match status" value="6"/>
</dbReference>
<evidence type="ECO:0000256" key="3">
    <source>
        <dbReference type="ARBA" id="ARBA00022530"/>
    </source>
</evidence>
<evidence type="ECO:0000259" key="18">
    <source>
        <dbReference type="PROSITE" id="PS51117"/>
    </source>
</evidence>
<dbReference type="Pfam" id="PF21199">
    <property type="entry name" value="LAMININ_IV_B"/>
    <property type="match status" value="1"/>
</dbReference>
<dbReference type="FunFam" id="2.10.25.10:FF:000130">
    <property type="entry name" value="Laminin subunit beta 1"/>
    <property type="match status" value="1"/>
</dbReference>
<evidence type="ECO:0000256" key="6">
    <source>
        <dbReference type="ARBA" id="ARBA00022869"/>
    </source>
</evidence>
<feature type="disulfide bond" evidence="12">
    <location>
        <begin position="505"/>
        <end position="514"/>
    </location>
</feature>
<feature type="disulfide bond" evidence="12">
    <location>
        <begin position="1152"/>
        <end position="1169"/>
    </location>
</feature>
<evidence type="ECO:0000259" key="16">
    <source>
        <dbReference type="PROSITE" id="PS50027"/>
    </source>
</evidence>
<dbReference type="Gene3D" id="2.10.25.10">
    <property type="entry name" value="Laminin"/>
    <property type="match status" value="11"/>
</dbReference>
<dbReference type="SMART" id="SM00136">
    <property type="entry name" value="LamNT"/>
    <property type="match status" value="1"/>
</dbReference>
<feature type="domain" description="Laminin EGF-like" evidence="16">
    <location>
        <begin position="797"/>
        <end position="844"/>
    </location>
</feature>
<dbReference type="GO" id="GO:0009887">
    <property type="term" value="P:animal organ morphogenesis"/>
    <property type="evidence" value="ECO:0007669"/>
    <property type="project" value="TreeGrafter"/>
</dbReference>
<keyword evidence="2" id="KW-0964">Secreted</keyword>
<gene>
    <name evidence="19" type="ORF">DGUA_6G013732</name>
</gene>
<keyword evidence="7" id="KW-0130">Cell adhesion</keyword>
<feature type="domain" description="Laminin EGF-like" evidence="16">
    <location>
        <begin position="891"/>
        <end position="940"/>
    </location>
</feature>
<evidence type="ECO:0000313" key="20">
    <source>
        <dbReference type="Proteomes" id="UP000268350"/>
    </source>
</evidence>
<dbReference type="CDD" id="cd00055">
    <property type="entry name" value="EGF_Lam"/>
    <property type="match status" value="13"/>
</dbReference>
<feature type="disulfide bond" evidence="12">
    <location>
        <begin position="390"/>
        <end position="399"/>
    </location>
</feature>
<feature type="coiled-coil region" evidence="13">
    <location>
        <begin position="1623"/>
        <end position="1685"/>
    </location>
</feature>
<dbReference type="FunFam" id="2.10.25.10:FF:000135">
    <property type="entry name" value="Laminin subunit beta 4"/>
    <property type="match status" value="1"/>
</dbReference>
<dbReference type="PROSITE" id="PS50027">
    <property type="entry name" value="EGF_LAM_2"/>
    <property type="match status" value="10"/>
</dbReference>
<dbReference type="PROSITE" id="PS00028">
    <property type="entry name" value="ZINC_FINGER_C2H2_1"/>
    <property type="match status" value="1"/>
</dbReference>
<dbReference type="GO" id="GO:0009888">
    <property type="term" value="P:tissue development"/>
    <property type="evidence" value="ECO:0007669"/>
    <property type="project" value="TreeGrafter"/>
</dbReference>
<dbReference type="Gene3D" id="2.170.300.10">
    <property type="entry name" value="Tie2 ligand-binding domain superfamily"/>
    <property type="match status" value="1"/>
</dbReference>
<keyword evidence="9 12" id="KW-1015">Disulfide bond</keyword>
<dbReference type="InterPro" id="IPR050440">
    <property type="entry name" value="Laminin/Netrin_ECM"/>
</dbReference>
<dbReference type="InterPro" id="IPR056863">
    <property type="entry name" value="LMN_ATRN_NET-like_EGF"/>
</dbReference>
<dbReference type="Pfam" id="PF00053">
    <property type="entry name" value="EGF_laminin"/>
    <property type="match status" value="11"/>
</dbReference>
<dbReference type="PROSITE" id="PS00022">
    <property type="entry name" value="EGF_1"/>
    <property type="match status" value="1"/>
</dbReference>
<feature type="disulfide bond" evidence="12">
    <location>
        <begin position="847"/>
        <end position="864"/>
    </location>
</feature>
<feature type="domain" description="Laminin IV type B" evidence="17">
    <location>
        <begin position="572"/>
        <end position="791"/>
    </location>
</feature>
<feature type="domain" description="Laminin EGF-like" evidence="16">
    <location>
        <begin position="423"/>
        <end position="482"/>
    </location>
</feature>
<dbReference type="PROSITE" id="PS51116">
    <property type="entry name" value="LAMININ_IVB"/>
    <property type="match status" value="1"/>
</dbReference>
<dbReference type="OMA" id="DYQCDRE"/>
<evidence type="ECO:0000313" key="19">
    <source>
        <dbReference type="EMBL" id="SPP81959.1"/>
    </source>
</evidence>
<dbReference type="PROSITE" id="PS51117">
    <property type="entry name" value="LAMININ_NTER"/>
    <property type="match status" value="1"/>
</dbReference>
<dbReference type="InterPro" id="IPR013087">
    <property type="entry name" value="Znf_C2H2_type"/>
</dbReference>
<dbReference type="SUPFAM" id="SSF57196">
    <property type="entry name" value="EGF/Laminin"/>
    <property type="match status" value="13"/>
</dbReference>
<dbReference type="GO" id="GO:0070831">
    <property type="term" value="P:basement membrane assembly"/>
    <property type="evidence" value="ECO:0007669"/>
    <property type="project" value="TreeGrafter"/>
</dbReference>
<feature type="region of interest" description="Disordered" evidence="14">
    <location>
        <begin position="1697"/>
        <end position="1728"/>
    </location>
</feature>
<evidence type="ECO:0000256" key="11">
    <source>
        <dbReference type="ARBA" id="ARBA00023292"/>
    </source>
</evidence>
<dbReference type="GO" id="GO:0034446">
    <property type="term" value="P:substrate adhesion-dependent cell spreading"/>
    <property type="evidence" value="ECO:0007669"/>
    <property type="project" value="TreeGrafter"/>
</dbReference>
<feature type="disulfide bond" evidence="12">
    <location>
        <begin position="866"/>
        <end position="875"/>
    </location>
</feature>
<keyword evidence="11 12" id="KW-0424">Laminin EGF-like domain</keyword>
<dbReference type="EMBL" id="OUUW01000006">
    <property type="protein sequence ID" value="SPP81959.1"/>
    <property type="molecule type" value="Genomic_DNA"/>
</dbReference>
<feature type="chain" id="PRO_5017388712" evidence="15">
    <location>
        <begin position="31"/>
        <end position="1846"/>
    </location>
</feature>
<evidence type="ECO:0000256" key="10">
    <source>
        <dbReference type="ARBA" id="ARBA00023180"/>
    </source>
</evidence>
<keyword evidence="3" id="KW-0272">Extracellular matrix</keyword>
<evidence type="ECO:0000256" key="5">
    <source>
        <dbReference type="ARBA" id="ARBA00022737"/>
    </source>
</evidence>
<dbReference type="GO" id="GO:0007411">
    <property type="term" value="P:axon guidance"/>
    <property type="evidence" value="ECO:0007669"/>
    <property type="project" value="TreeGrafter"/>
</dbReference>
<dbReference type="FunFam" id="2.10.25.10:FF:000084">
    <property type="entry name" value="Laminin subunit alpha 3"/>
    <property type="match status" value="1"/>
</dbReference>
<accession>A0A3B0K7F7</accession>
<evidence type="ECO:0000256" key="13">
    <source>
        <dbReference type="SAM" id="Coils"/>
    </source>
</evidence>
<keyword evidence="20" id="KW-1185">Reference proteome</keyword>
<comment type="subcellular location">
    <subcellularLocation>
        <location evidence="1">Secreted</location>
        <location evidence="1">Extracellular space</location>
        <location evidence="1">Extracellular matrix</location>
        <location evidence="1">Basement membrane</location>
    </subcellularLocation>
</comment>
<dbReference type="InterPro" id="IPR013015">
    <property type="entry name" value="Laminin_IV_B"/>
</dbReference>
<dbReference type="FunFam" id="2.10.25.10:FF:000011">
    <property type="entry name" value="Cadherin EGF LAG seven-pass G-type receptor"/>
    <property type="match status" value="2"/>
</dbReference>
<name>A0A3B0K7F7_DROGU</name>
<feature type="compositionally biased region" description="Polar residues" evidence="14">
    <location>
        <begin position="1701"/>
        <end position="1716"/>
    </location>
</feature>
<keyword evidence="6" id="KW-0084">Basement membrane</keyword>
<dbReference type="InterPro" id="IPR000742">
    <property type="entry name" value="EGF"/>
</dbReference>
<dbReference type="Proteomes" id="UP000268350">
    <property type="component" value="Unassembled WGS sequence"/>
</dbReference>
<dbReference type="Pfam" id="PF24973">
    <property type="entry name" value="EGF_LMN_ATRN"/>
    <property type="match status" value="2"/>
</dbReference>
<feature type="disulfide bond" evidence="12">
    <location>
        <begin position="799"/>
        <end position="816"/>
    </location>
</feature>
<feature type="disulfide bond" evidence="12">
    <location>
        <begin position="845"/>
        <end position="857"/>
    </location>
</feature>
<feature type="disulfide bond" evidence="12">
    <location>
        <begin position="1074"/>
        <end position="1083"/>
    </location>
</feature>
<feature type="disulfide bond" evidence="12">
    <location>
        <begin position="1102"/>
        <end position="1114"/>
    </location>
</feature>
<evidence type="ECO:0000256" key="2">
    <source>
        <dbReference type="ARBA" id="ARBA00022525"/>
    </source>
</evidence>
<feature type="disulfide bond" evidence="12">
    <location>
        <begin position="797"/>
        <end position="809"/>
    </location>
</feature>
<feature type="domain" description="Laminin EGF-like" evidence="16">
    <location>
        <begin position="845"/>
        <end position="890"/>
    </location>
</feature>
<feature type="disulfide bond" evidence="12">
    <location>
        <begin position="1123"/>
        <end position="1132"/>
    </location>
</feature>
<keyword evidence="4 15" id="KW-0732">Signal</keyword>
<evidence type="ECO:0000256" key="4">
    <source>
        <dbReference type="ARBA" id="ARBA00022729"/>
    </source>
</evidence>
<dbReference type="Pfam" id="PF00055">
    <property type="entry name" value="Laminin_N"/>
    <property type="match status" value="1"/>
</dbReference>
<feature type="compositionally biased region" description="Basic and acidic residues" evidence="14">
    <location>
        <begin position="1717"/>
        <end position="1728"/>
    </location>
</feature>
<feature type="disulfide bond" evidence="12">
    <location>
        <begin position="910"/>
        <end position="919"/>
    </location>
</feature>
<dbReference type="FunFam" id="2.10.25.10:FF:000280">
    <property type="entry name" value="Laminin subunit beta 4"/>
    <property type="match status" value="1"/>
</dbReference>
<comment type="caution">
    <text evidence="12">Lacks conserved residue(s) required for the propagation of feature annotation.</text>
</comment>
<evidence type="ECO:0000256" key="14">
    <source>
        <dbReference type="SAM" id="MobiDB-lite"/>
    </source>
</evidence>
<dbReference type="PRINTS" id="PR00011">
    <property type="entry name" value="EGFLAMININ"/>
</dbReference>
<dbReference type="PANTHER" id="PTHR10574">
    <property type="entry name" value="NETRIN/LAMININ-RELATED"/>
    <property type="match status" value="1"/>
</dbReference>
<feature type="disulfide bond" evidence="12">
    <location>
        <begin position="1150"/>
        <end position="1162"/>
    </location>
</feature>
<evidence type="ECO:0000256" key="15">
    <source>
        <dbReference type="SAM" id="SignalP"/>
    </source>
</evidence>
<feature type="region of interest" description="Disordered" evidence="14">
    <location>
        <begin position="29"/>
        <end position="49"/>
    </location>
</feature>
<evidence type="ECO:0000256" key="12">
    <source>
        <dbReference type="PROSITE-ProRule" id="PRU00460"/>
    </source>
</evidence>
<organism evidence="19 20">
    <name type="scientific">Drosophila guanche</name>
    <name type="common">Fruit fly</name>
    <dbReference type="NCBI Taxonomy" id="7266"/>
    <lineage>
        <taxon>Eukaryota</taxon>
        <taxon>Metazoa</taxon>
        <taxon>Ecdysozoa</taxon>
        <taxon>Arthropoda</taxon>
        <taxon>Hexapoda</taxon>
        <taxon>Insecta</taxon>
        <taxon>Pterygota</taxon>
        <taxon>Neoptera</taxon>
        <taxon>Endopterygota</taxon>
        <taxon>Diptera</taxon>
        <taxon>Brachycera</taxon>
        <taxon>Muscomorpha</taxon>
        <taxon>Ephydroidea</taxon>
        <taxon>Drosophilidae</taxon>
        <taxon>Drosophila</taxon>
        <taxon>Sophophora</taxon>
    </lineage>
</organism>
<evidence type="ECO:0000256" key="7">
    <source>
        <dbReference type="ARBA" id="ARBA00022889"/>
    </source>
</evidence>
<sequence>MLELLRPHRSGLIAAFFVLAVLTPLWGTEAQRPPQHGRRDRPRNPPRQYIKTHPCERSSCYPATGNLLIGRENRLTASSTCGLHSPERFCILSHLQDKKCFLCDTREETRHDPYKNHRIGQIIYKTKPGTNLPTWWQSENGKENATIQLDLEAEFHFTHLIITFTTFRPAAMYIERSFDFGRTWHVYRYFAYDCADSFPGVSTVLHNITDVMCTSRYSNVEPSRNGEVIFRVLPPNINVSDPYAEHVQNQLKMTNLRIQLSKLHKLGDNLLDSRLENEEKYYYGISNMVVRGSCSCYGHASQCLPLDMAIQGEFGDGMVHGRCECTHNTKGLNCESCEDFFNDLPWKPAFGKQTNACKKCECNEHAVSCHFDEALFIASGHVSGGMCDNCLHNTQGQHCEECMPYFYRDPSQDIRSEHVCQPCDCDPYGSLDDGICDSVNDPENGAEAGACHCKAFVKGRRCDKCKDGYWNLQPNNPDGCEECTCNILGTINNSGCVMHTGECKCKRFVTGKDCNQCMPETFELSESEDGCSMCNCDAGGSYDNFCDVLTGQCRCRPHMTGRTCSQPKQNYFIPDLHVVHEAEVSDVCISYGNNGNCSTVAEAPTSGTTGFTGIGFTRVPENSELVFTVDNIPRSMPYDVVIRYQSTSRGDWDDAYITLVRPDEIDPDGECAELVAATASETRIPFNLPDRNRQVVALNDVCLEAGKVYKFKIYFERRRHNEDSPTATILVDSLTLIPRIEVTPIFTGSPMADLRRREYAKHNCNQSLYDINYKSDPECRDLDNYVSTYVHDGASMCNCNPTGSYSKVCDSNGGFCHCKPNVVGRQCDQCAPGTYGFGPEGCKACDCNSIGSKDNNCDLITGQCQCVPNTYGRECNQCQPGYWNFPECRVCQCNGHAAQCDPLKGTCLNCQDFTTGYSCDSCLDGYYGNPLFGSEIGCRPCRCPETVASGLAHADGCSLDTRNNNMLCHCQEGYAGSRCEICADNHFGSPENGGTCSKCDCSNNIDPYDTGNCDRETGSCQKCLYQTTGDHCELCRDGFFGDALQQNCQQCDCDFLGTNNTLAHCDRHSGQCPCLPNVQGLRCDQCAVNHWKIASGEGCEACNCDAIGAVQEQCNPYTGQCKCKQGFGGRACNQCEAHYWGNPNEKCQACDCDQYGAADFQCDRETGYCVCHEGIGGYKCNQCARGFIGQFPHCSPCGECFNNWDIILTALEDSTEATIQRAKEIKQVGATGAYTAEFSELDKKLQHIRDLLQNTSVSLEDIDRLDAETNGLKQQLLASHGRLAETERNLDDVYNSLSLSGVELEGLQNHSRLVQQLSKELKENGIQLQESNIEGALNLTRHAYERVSNLSTLKDEANELASNTDRNCKRVETLSNKIKDESDAIANNDKTIDDYRTELSALTSQIPELNNQVCGKPGNPCDNLCGGAGCGKCGGFLSCEHGARAHSDEALKVAKDAELAITMKKDQADQTIRALTQAKLNASEAYQKAKAGFEQSERYLNQTNDNIKMATKLINAVTDFQENKTASPLESKKLAQDTLLLDLKLDPKEIESLGMKINDAVSSLKNVESIIYKTRPDLERVNRLQSTANATKEMANSILEAANSVVENLAAADDSQGKAQDAIQQANSNIELAAKDLEKIDEETNAAESPANHTAQQVEELAKKVQRLQNNIVKNDRDAKEITKEASRVKLEAMRARGEANNLQSSTSATNQTLTDRASRSENARERAKQLLQRASKLTVDTNAKLKDLNDLQSVYQIKNQELVELESAIQPVEKGRSYASAAKTGPTPTPAQQKLNGDSVDAFGKDLLTCFDIMQSLVKNYPNTSSDKKGKQQLILDFLIQIALN</sequence>
<feature type="disulfide bond" evidence="12">
    <location>
        <begin position="1023"/>
        <end position="1032"/>
    </location>
</feature>
<dbReference type="GO" id="GO:0030054">
    <property type="term" value="C:cell junction"/>
    <property type="evidence" value="ECO:0007669"/>
    <property type="project" value="UniProtKB-ARBA"/>
</dbReference>
<dbReference type="FunFam" id="2.170.300.10:FF:000001">
    <property type="entry name" value="Laminin subunit beta-1"/>
    <property type="match status" value="1"/>
</dbReference>
<dbReference type="FunFam" id="2.60.120.260:FF:000010">
    <property type="entry name" value="Laminin subunit beta 1"/>
    <property type="match status" value="1"/>
</dbReference>
<protein>
    <submittedName>
        <fullName evidence="19">Blast:Laminin subunit beta-1</fullName>
    </submittedName>
</protein>
<feature type="disulfide bond" evidence="12">
    <location>
        <begin position="1104"/>
        <end position="1121"/>
    </location>
</feature>
<feature type="domain" description="Laminin EGF-like" evidence="16">
    <location>
        <begin position="1102"/>
        <end position="1149"/>
    </location>
</feature>
<evidence type="ECO:0000256" key="9">
    <source>
        <dbReference type="ARBA" id="ARBA00023157"/>
    </source>
</evidence>
<dbReference type="FunFam" id="2.10.25.10:FF:000145">
    <property type="entry name" value="Laminin subunit beta 1"/>
    <property type="match status" value="1"/>
</dbReference>
<dbReference type="STRING" id="7266.A0A3B0K7F7"/>
<dbReference type="GO" id="GO:0043256">
    <property type="term" value="C:laminin complex"/>
    <property type="evidence" value="ECO:0007669"/>
    <property type="project" value="TreeGrafter"/>
</dbReference>
<feature type="domain" description="Laminin EGF-like" evidence="16">
    <location>
        <begin position="483"/>
        <end position="533"/>
    </location>
</feature>
<dbReference type="Gene3D" id="2.60.120.260">
    <property type="entry name" value="Galactose-binding domain-like"/>
    <property type="match status" value="1"/>
</dbReference>
<dbReference type="SMART" id="SM00181">
    <property type="entry name" value="EGF"/>
    <property type="match status" value="10"/>
</dbReference>
<dbReference type="InterPro" id="IPR008211">
    <property type="entry name" value="Laminin_N"/>
</dbReference>
<evidence type="ECO:0000256" key="8">
    <source>
        <dbReference type="ARBA" id="ARBA00023054"/>
    </source>
</evidence>